<proteinExistence type="predicted"/>
<dbReference type="Proteomes" id="UP000002489">
    <property type="component" value="Unassembled WGS sequence"/>
</dbReference>
<gene>
    <name evidence="1" type="primary">28955910</name>
</gene>
<name>A0A0D2YEN4_FUSOF</name>
<dbReference type="PANTHER" id="PTHR35910:SF6">
    <property type="entry name" value="2EXR DOMAIN-CONTAINING PROTEIN"/>
    <property type="match status" value="1"/>
</dbReference>
<evidence type="ECO:0000313" key="2">
    <source>
        <dbReference type="Proteomes" id="UP000002489"/>
    </source>
</evidence>
<evidence type="ECO:0000313" key="1">
    <source>
        <dbReference type="EnsemblFungi" id="FOXG_14772P0"/>
    </source>
</evidence>
<dbReference type="STRING" id="426428.A0A0D2YEN4"/>
<reference evidence="2" key="1">
    <citation type="journal article" date="2012" name="Mol. Plant Microbe Interact.">
        <title>A highly conserved effector in Fusarium oxysporum is required for full virulence on Arabidopsis.</title>
        <authorList>
            <person name="Thatcher L.F."/>
            <person name="Gardiner D.M."/>
            <person name="Kazan K."/>
            <person name="Manners J."/>
        </authorList>
    </citation>
    <scope>NUCLEOTIDE SEQUENCE [LARGE SCALE GENOMIC DNA]</scope>
    <source>
        <strain evidence="2">Fo5176</strain>
    </source>
</reference>
<dbReference type="VEuPathDB" id="FungiDB:FOXG_14772"/>
<sequence length="245" mass="28178">MDAIHQDLSPIIRDLLRENESLKAQLRAAEDYNRKLRCHNGKSFMDLAPELRLLIWNFALPDQRVLRVTELPTPGGLELGLTFFCSARAPALLHTCRESREVALAHFKPFFKKGANNHTITRPIYFRPNVDILYIEGDVHDSIGSYPEVNEIESIALSRGNQLDDLFKEDLFLGLKRVLIVKADRGWPNRCCETIEFAPDPTRKEDELQWINELNRLAKVRSNIPKIEHFEAVIGKRVIKNCYCG</sequence>
<reference evidence="1" key="2">
    <citation type="submission" date="2025-08" db="UniProtKB">
        <authorList>
            <consortium name="EnsemblFungi"/>
        </authorList>
    </citation>
    <scope>IDENTIFICATION</scope>
    <source>
        <strain evidence="1">4287 / CBS 123668 / FGSC 9935 / NRRL 34936</strain>
    </source>
</reference>
<dbReference type="AlphaFoldDB" id="A0A0D2YEN4"/>
<organism evidence="1 2">
    <name type="scientific">Fusarium oxysporum (strain Fo5176)</name>
    <name type="common">Fusarium vascular wilt</name>
    <dbReference type="NCBI Taxonomy" id="660025"/>
    <lineage>
        <taxon>Eukaryota</taxon>
        <taxon>Fungi</taxon>
        <taxon>Dikarya</taxon>
        <taxon>Ascomycota</taxon>
        <taxon>Pezizomycotina</taxon>
        <taxon>Sordariomycetes</taxon>
        <taxon>Hypocreomycetidae</taxon>
        <taxon>Hypocreales</taxon>
        <taxon>Nectriaceae</taxon>
        <taxon>Fusarium</taxon>
        <taxon>Fusarium oxysporum species complex</taxon>
    </lineage>
</organism>
<accession>A0A0D2YEN4</accession>
<protein>
    <submittedName>
        <fullName evidence="1">Uncharacterized protein</fullName>
    </submittedName>
</protein>
<dbReference type="PANTHER" id="PTHR35910">
    <property type="entry name" value="2EXR DOMAIN-CONTAINING PROTEIN"/>
    <property type="match status" value="1"/>
</dbReference>
<dbReference type="EnsemblFungi" id="FOXG_14772T0">
    <property type="protein sequence ID" value="FOXG_14772P0"/>
    <property type="gene ID" value="FOXG_14772"/>
</dbReference>
<dbReference type="Pfam" id="PF20150">
    <property type="entry name" value="2EXR"/>
    <property type="match status" value="1"/>
</dbReference>
<dbReference type="InterPro" id="IPR045518">
    <property type="entry name" value="2EXR"/>
</dbReference>